<dbReference type="EMBL" id="CP002545">
    <property type="protein sequence ID" value="ADY52968.1"/>
    <property type="molecule type" value="Genomic_DNA"/>
</dbReference>
<keyword evidence="1" id="KW-0472">Membrane</keyword>
<dbReference type="AlphaFoldDB" id="F0SE42"/>
<feature type="transmembrane region" description="Helical" evidence="1">
    <location>
        <begin position="111"/>
        <end position="130"/>
    </location>
</feature>
<reference evidence="3" key="2">
    <citation type="submission" date="2011-02" db="EMBL/GenBank/DDBJ databases">
        <title>The complete genome of Pedobacter saltans DSM 12145.</title>
        <authorList>
            <consortium name="US DOE Joint Genome Institute (JGI-PGF)"/>
            <person name="Lucas S."/>
            <person name="Copeland A."/>
            <person name="Lapidus A."/>
            <person name="Bruce D."/>
            <person name="Goodwin L."/>
            <person name="Pitluck S."/>
            <person name="Kyrpides N."/>
            <person name="Mavromatis K."/>
            <person name="Pagani I."/>
            <person name="Ivanova N."/>
            <person name="Ovchinnikova G."/>
            <person name="Lu M."/>
            <person name="Detter J.C."/>
            <person name="Han C."/>
            <person name="Land M."/>
            <person name="Hauser L."/>
            <person name="Markowitz V."/>
            <person name="Cheng J.-F."/>
            <person name="Hugenholtz P."/>
            <person name="Woyke T."/>
            <person name="Wu D."/>
            <person name="Tindall B."/>
            <person name="Pomrenke H.G."/>
            <person name="Brambilla E."/>
            <person name="Klenk H.-P."/>
            <person name="Eisen J.A."/>
        </authorList>
    </citation>
    <scope>NUCLEOTIDE SEQUENCE [LARGE SCALE GENOMIC DNA]</scope>
    <source>
        <strain evidence="3">ATCC 51119 / DSM 12145 / JCM 21818 / LMG 10337 / NBRC 100064 / NCIMB 13643</strain>
    </source>
</reference>
<organism evidence="2 3">
    <name type="scientific">Pseudopedobacter saltans (strain ATCC 51119 / DSM 12145 / JCM 21818 / CCUG 39354 / LMG 10337 / NBRC 100064 / NCIMB 13643)</name>
    <name type="common">Pedobacter saltans</name>
    <dbReference type="NCBI Taxonomy" id="762903"/>
    <lineage>
        <taxon>Bacteria</taxon>
        <taxon>Pseudomonadati</taxon>
        <taxon>Bacteroidota</taxon>
        <taxon>Sphingobacteriia</taxon>
        <taxon>Sphingobacteriales</taxon>
        <taxon>Sphingobacteriaceae</taxon>
        <taxon>Pseudopedobacter</taxon>
    </lineage>
</organism>
<sequence>MATDTKTTNESVYEDIIRCAHFGLNLISTISYGIEKVKRVPEIRLALENSFTDTVVKATPIEGVKTSTEVVLSMLGTAAQICNAAKYVTTVVGYIGGGVTIMGTRLDKWPAWLRLTLQIVLVFALIRIGLRVAGKHKDYLMDMKKKWDWPLSLLSKGGSFVFGIFQLYLFFKAENIPAGKKVFLLSSIADDLTAPLDLSGVDNLVLKIPLPKGEIVYGVLYGGRVVLKSVKTAGVLIR</sequence>
<dbReference type="Proteomes" id="UP000000310">
    <property type="component" value="Chromosome"/>
</dbReference>
<reference evidence="2 3" key="1">
    <citation type="journal article" date="2011" name="Stand. Genomic Sci.">
        <title>Complete genome sequence of the gliding, heparinolytic Pedobacter saltans type strain (113).</title>
        <authorList>
            <person name="Liolios K."/>
            <person name="Sikorski J."/>
            <person name="Lu M."/>
            <person name="Nolan M."/>
            <person name="Lapidus A."/>
            <person name="Lucas S."/>
            <person name="Hammon N."/>
            <person name="Deshpande S."/>
            <person name="Cheng J.F."/>
            <person name="Tapia R."/>
            <person name="Han C."/>
            <person name="Goodwin L."/>
            <person name="Pitluck S."/>
            <person name="Huntemann M."/>
            <person name="Ivanova N."/>
            <person name="Pagani I."/>
            <person name="Mavromatis K."/>
            <person name="Ovchinikova G."/>
            <person name="Pati A."/>
            <person name="Chen A."/>
            <person name="Palaniappan K."/>
            <person name="Land M."/>
            <person name="Hauser L."/>
            <person name="Brambilla E.M."/>
            <person name="Kotsyurbenko O."/>
            <person name="Rohde M."/>
            <person name="Tindall B.J."/>
            <person name="Abt B."/>
            <person name="Goker M."/>
            <person name="Detter J.C."/>
            <person name="Woyke T."/>
            <person name="Bristow J."/>
            <person name="Eisen J.A."/>
            <person name="Markowitz V."/>
            <person name="Hugenholtz P."/>
            <person name="Klenk H.P."/>
            <person name="Kyrpides N.C."/>
        </authorList>
    </citation>
    <scope>NUCLEOTIDE SEQUENCE [LARGE SCALE GENOMIC DNA]</scope>
    <source>
        <strain evidence="3">ATCC 51119 / DSM 12145 / JCM 21818 / LMG 10337 / NBRC 100064 / NCIMB 13643</strain>
    </source>
</reference>
<evidence type="ECO:0000256" key="1">
    <source>
        <dbReference type="SAM" id="Phobius"/>
    </source>
</evidence>
<name>F0SE42_PSESL</name>
<gene>
    <name evidence="2" type="ordered locus">Pedsa_2420</name>
</gene>
<protein>
    <submittedName>
        <fullName evidence="2">Uncharacterized protein</fullName>
    </submittedName>
</protein>
<dbReference type="OrthoDB" id="9820437at2"/>
<keyword evidence="1" id="KW-0812">Transmembrane</keyword>
<dbReference type="RefSeq" id="WP_013633453.1">
    <property type="nucleotide sequence ID" value="NC_015177.1"/>
</dbReference>
<evidence type="ECO:0000313" key="3">
    <source>
        <dbReference type="Proteomes" id="UP000000310"/>
    </source>
</evidence>
<dbReference type="KEGG" id="psn:Pedsa_2420"/>
<evidence type="ECO:0000313" key="2">
    <source>
        <dbReference type="EMBL" id="ADY52968.1"/>
    </source>
</evidence>
<dbReference type="HOGENOM" id="CLU_1165073_0_0_10"/>
<keyword evidence="3" id="KW-1185">Reference proteome</keyword>
<accession>F0SE42</accession>
<dbReference type="STRING" id="762903.Pedsa_2420"/>
<feature type="transmembrane region" description="Helical" evidence="1">
    <location>
        <begin position="150"/>
        <end position="171"/>
    </location>
</feature>
<proteinExistence type="predicted"/>
<keyword evidence="1" id="KW-1133">Transmembrane helix</keyword>